<gene>
    <name evidence="1" type="ORF">ACH5RR_036441</name>
</gene>
<comment type="caution">
    <text evidence="1">The sequence shown here is derived from an EMBL/GenBank/DDBJ whole genome shotgun (WGS) entry which is preliminary data.</text>
</comment>
<evidence type="ECO:0000313" key="2">
    <source>
        <dbReference type="Proteomes" id="UP001630127"/>
    </source>
</evidence>
<proteinExistence type="predicted"/>
<organism evidence="1 2">
    <name type="scientific">Cinchona calisaya</name>
    <dbReference type="NCBI Taxonomy" id="153742"/>
    <lineage>
        <taxon>Eukaryota</taxon>
        <taxon>Viridiplantae</taxon>
        <taxon>Streptophyta</taxon>
        <taxon>Embryophyta</taxon>
        <taxon>Tracheophyta</taxon>
        <taxon>Spermatophyta</taxon>
        <taxon>Magnoliopsida</taxon>
        <taxon>eudicotyledons</taxon>
        <taxon>Gunneridae</taxon>
        <taxon>Pentapetalae</taxon>
        <taxon>asterids</taxon>
        <taxon>lamiids</taxon>
        <taxon>Gentianales</taxon>
        <taxon>Rubiaceae</taxon>
        <taxon>Cinchonoideae</taxon>
        <taxon>Cinchoneae</taxon>
        <taxon>Cinchona</taxon>
    </lineage>
</organism>
<sequence>MINTSMDMWKRHKDQTMHAIAMRTCRNRAEWGVGVRRRQHLISVKFGPLVHLLIHAWMERSAQCSLFFSSSSLHLQAISHQLSESPDSPPSVLPPMSPLHTFYSLLTDSLLTFTHTDGLVLFLLFLQTQTETEPAKRTGTVVILSDIKCCGAVWILVPNWPYFLNSLQRNREIWKKE</sequence>
<keyword evidence="2" id="KW-1185">Reference proteome</keyword>
<dbReference type="AlphaFoldDB" id="A0ABD2Y7Z1"/>
<name>A0ABD2Y7Z1_9GENT</name>
<dbReference type="EMBL" id="JBJUIK010000015">
    <property type="protein sequence ID" value="KAL3501992.1"/>
    <property type="molecule type" value="Genomic_DNA"/>
</dbReference>
<accession>A0ABD2Y7Z1</accession>
<dbReference type="Proteomes" id="UP001630127">
    <property type="component" value="Unassembled WGS sequence"/>
</dbReference>
<reference evidence="1 2" key="1">
    <citation type="submission" date="2024-11" db="EMBL/GenBank/DDBJ databases">
        <title>A near-complete genome assembly of Cinchona calisaya.</title>
        <authorList>
            <person name="Lian D.C."/>
            <person name="Zhao X.W."/>
            <person name="Wei L."/>
        </authorList>
    </citation>
    <scope>NUCLEOTIDE SEQUENCE [LARGE SCALE GENOMIC DNA]</scope>
    <source>
        <tissue evidence="1">Nenye</tissue>
    </source>
</reference>
<protein>
    <submittedName>
        <fullName evidence="1">Uncharacterized protein</fullName>
    </submittedName>
</protein>
<evidence type="ECO:0000313" key="1">
    <source>
        <dbReference type="EMBL" id="KAL3501992.1"/>
    </source>
</evidence>